<dbReference type="OrthoDB" id="9783105at2"/>
<evidence type="ECO:0000313" key="3">
    <source>
        <dbReference type="EMBL" id="QEG40022.1"/>
    </source>
</evidence>
<dbReference type="PANTHER" id="PTHR46368:SF4">
    <property type="entry name" value="OS10G0403700 PROTEIN"/>
    <property type="match status" value="1"/>
</dbReference>
<dbReference type="SUPFAM" id="SSF51735">
    <property type="entry name" value="NAD(P)-binding Rossmann-fold domains"/>
    <property type="match status" value="1"/>
</dbReference>
<dbReference type="PANTHER" id="PTHR46368">
    <property type="match status" value="1"/>
</dbReference>
<dbReference type="GO" id="GO:0033712">
    <property type="term" value="F:1,5-anhydro-D-fructose reductase (1,5-anhydro-D-mannitol-forming) activity"/>
    <property type="evidence" value="ECO:0007669"/>
    <property type="project" value="UniProtKB-EC"/>
</dbReference>
<dbReference type="SUPFAM" id="SSF55347">
    <property type="entry name" value="Glyceraldehyde-3-phosphate dehydrogenase-like, C-terminal domain"/>
    <property type="match status" value="1"/>
</dbReference>
<keyword evidence="3" id="KW-0560">Oxidoreductase</keyword>
<dbReference type="Gene3D" id="3.40.50.720">
    <property type="entry name" value="NAD(P)-binding Rossmann-like Domain"/>
    <property type="match status" value="1"/>
</dbReference>
<dbReference type="AlphaFoldDB" id="A0A5B9QQ37"/>
<dbReference type="RefSeq" id="WP_068140779.1">
    <property type="nucleotide sequence ID" value="NZ_CP042914.1"/>
</dbReference>
<dbReference type="EC" id="1.1.1.292" evidence="3"/>
<dbReference type="GO" id="GO:0000166">
    <property type="term" value="F:nucleotide binding"/>
    <property type="evidence" value="ECO:0007669"/>
    <property type="project" value="InterPro"/>
</dbReference>
<dbReference type="Pfam" id="PF01408">
    <property type="entry name" value="GFO_IDH_MocA"/>
    <property type="match status" value="1"/>
</dbReference>
<gene>
    <name evidence="3" type="primary">afr_2</name>
    <name evidence="3" type="ORF">UC8_20260</name>
</gene>
<proteinExistence type="predicted"/>
<feature type="domain" description="Gfo/Idh/MocA-like oxidoreductase N-terminal" evidence="1">
    <location>
        <begin position="14"/>
        <end position="130"/>
    </location>
</feature>
<dbReference type="InterPro" id="IPR000683">
    <property type="entry name" value="Gfo/Idh/MocA-like_OxRdtase_N"/>
</dbReference>
<dbReference type="Gene3D" id="3.30.360.10">
    <property type="entry name" value="Dihydrodipicolinate Reductase, domain 2"/>
    <property type="match status" value="1"/>
</dbReference>
<evidence type="ECO:0000313" key="4">
    <source>
        <dbReference type="Proteomes" id="UP000325286"/>
    </source>
</evidence>
<dbReference type="Pfam" id="PF22725">
    <property type="entry name" value="GFO_IDH_MocA_C3"/>
    <property type="match status" value="1"/>
</dbReference>
<feature type="domain" description="GFO/IDH/MocA-like oxidoreductase" evidence="2">
    <location>
        <begin position="152"/>
        <end position="266"/>
    </location>
</feature>
<reference evidence="3 4" key="1">
    <citation type="submission" date="2019-08" db="EMBL/GenBank/DDBJ databases">
        <title>Deep-cultivation of Planctomycetes and their phenomic and genomic characterization uncovers novel biology.</title>
        <authorList>
            <person name="Wiegand S."/>
            <person name="Jogler M."/>
            <person name="Boedeker C."/>
            <person name="Pinto D."/>
            <person name="Vollmers J."/>
            <person name="Rivas-Marin E."/>
            <person name="Kohn T."/>
            <person name="Peeters S.H."/>
            <person name="Heuer A."/>
            <person name="Rast P."/>
            <person name="Oberbeckmann S."/>
            <person name="Bunk B."/>
            <person name="Jeske O."/>
            <person name="Meyerdierks A."/>
            <person name="Storesund J.E."/>
            <person name="Kallscheuer N."/>
            <person name="Luecker S."/>
            <person name="Lage O.M."/>
            <person name="Pohl T."/>
            <person name="Merkel B.J."/>
            <person name="Hornburger P."/>
            <person name="Mueller R.-W."/>
            <person name="Bruemmer F."/>
            <person name="Labrenz M."/>
            <person name="Spormann A.M."/>
            <person name="Op den Camp H."/>
            <person name="Overmann J."/>
            <person name="Amann R."/>
            <person name="Jetten M.S.M."/>
            <person name="Mascher T."/>
            <person name="Medema M.H."/>
            <person name="Devos D.P."/>
            <person name="Kaster A.-K."/>
            <person name="Ovreas L."/>
            <person name="Rohde M."/>
            <person name="Galperin M.Y."/>
            <person name="Jogler C."/>
        </authorList>
    </citation>
    <scope>NUCLEOTIDE SEQUENCE [LARGE SCALE GENOMIC DNA]</scope>
    <source>
        <strain evidence="3 4">UC8</strain>
    </source>
</reference>
<dbReference type="KEGG" id="rul:UC8_20260"/>
<evidence type="ECO:0000259" key="1">
    <source>
        <dbReference type="Pfam" id="PF01408"/>
    </source>
</evidence>
<sequence length="366" mass="40460">MADTTCRWGFLSTAGIARKNWKAIRLSGNGTVSAVASRSQNAADRFIDECMQEVPMSSGRPAAVEGYEALLQRDDVDAVYIPLPTSMRLEWVLKAAAAGKHVLCEKPIAGTLSDAQQMVDACRSHGVQFMDGVMFSHSRRLDAMKPDLAKFCGNLRRITTQFTFNGGEEFNRENIRTDSRLEPHGCLGDLGWYTIRMILWAMDFQLPESVTARTLRQLQGSASPAGVPGEFSAELFFAGGVTASFYNSFVTEHSQLVTLSGDAGYISLDDFVLPSYSSERVWTGHQNYLEIDNCRWNMQARPTRRSVNEYPGGEPNAQEVNMVRTFGDIVGSGQLDPFWPEIAIKNQTVLNACRESADNDGARVTL</sequence>
<dbReference type="InterPro" id="IPR036291">
    <property type="entry name" value="NAD(P)-bd_dom_sf"/>
</dbReference>
<keyword evidence="4" id="KW-1185">Reference proteome</keyword>
<protein>
    <submittedName>
        <fullName evidence="3">1,5-anhydro-D-fructose reductase</fullName>
        <ecNumber evidence="3">1.1.1.292</ecNumber>
    </submittedName>
</protein>
<dbReference type="InterPro" id="IPR055170">
    <property type="entry name" value="GFO_IDH_MocA-like_dom"/>
</dbReference>
<name>A0A5B9QQ37_9BACT</name>
<dbReference type="EMBL" id="CP042914">
    <property type="protein sequence ID" value="QEG40022.1"/>
    <property type="molecule type" value="Genomic_DNA"/>
</dbReference>
<evidence type="ECO:0000259" key="2">
    <source>
        <dbReference type="Pfam" id="PF22725"/>
    </source>
</evidence>
<dbReference type="Proteomes" id="UP000325286">
    <property type="component" value="Chromosome"/>
</dbReference>
<organism evidence="3 4">
    <name type="scientific">Roseimaritima ulvae</name>
    <dbReference type="NCBI Taxonomy" id="980254"/>
    <lineage>
        <taxon>Bacteria</taxon>
        <taxon>Pseudomonadati</taxon>
        <taxon>Planctomycetota</taxon>
        <taxon>Planctomycetia</taxon>
        <taxon>Pirellulales</taxon>
        <taxon>Pirellulaceae</taxon>
        <taxon>Roseimaritima</taxon>
    </lineage>
</organism>
<accession>A0A5B9QQ37</accession>